<evidence type="ECO:0000313" key="1">
    <source>
        <dbReference type="EMBL" id="KKL60858.1"/>
    </source>
</evidence>
<organism evidence="1">
    <name type="scientific">marine sediment metagenome</name>
    <dbReference type="NCBI Taxonomy" id="412755"/>
    <lineage>
        <taxon>unclassified sequences</taxon>
        <taxon>metagenomes</taxon>
        <taxon>ecological metagenomes</taxon>
    </lineage>
</organism>
<proteinExistence type="predicted"/>
<reference evidence="1" key="1">
    <citation type="journal article" date="2015" name="Nature">
        <title>Complex archaea that bridge the gap between prokaryotes and eukaryotes.</title>
        <authorList>
            <person name="Spang A."/>
            <person name="Saw J.H."/>
            <person name="Jorgensen S.L."/>
            <person name="Zaremba-Niedzwiedzka K."/>
            <person name="Martijn J."/>
            <person name="Lind A.E."/>
            <person name="van Eijk R."/>
            <person name="Schleper C."/>
            <person name="Guy L."/>
            <person name="Ettema T.J."/>
        </authorList>
    </citation>
    <scope>NUCLEOTIDE SEQUENCE</scope>
</reference>
<comment type="caution">
    <text evidence="1">The sequence shown here is derived from an EMBL/GenBank/DDBJ whole genome shotgun (WGS) entry which is preliminary data.</text>
</comment>
<name>A0A0F9DGP0_9ZZZZ</name>
<accession>A0A0F9DGP0</accession>
<protein>
    <submittedName>
        <fullName evidence="1">Uncharacterized protein</fullName>
    </submittedName>
</protein>
<gene>
    <name evidence="1" type="ORF">LCGC14_2201140</name>
</gene>
<sequence>MSRTREVRGIGDRKEIKDLPTFDAIDRKSLGDFLTDEENRLMGRIATALDYSNDADAIEEALESLVIILLNKDEVKKIPY</sequence>
<dbReference type="AlphaFoldDB" id="A0A0F9DGP0"/>
<dbReference type="EMBL" id="LAZR01029009">
    <property type="protein sequence ID" value="KKL60858.1"/>
    <property type="molecule type" value="Genomic_DNA"/>
</dbReference>